<dbReference type="SUPFAM" id="SSF52540">
    <property type="entry name" value="P-loop containing nucleoside triphosphate hydrolases"/>
    <property type="match status" value="1"/>
</dbReference>
<evidence type="ECO:0000313" key="1">
    <source>
        <dbReference type="EMBL" id="KOO28600.1"/>
    </source>
</evidence>
<protein>
    <recommendedName>
        <fullName evidence="3">CHAT domain-containing protein</fullName>
    </recommendedName>
</protein>
<dbReference type="InterPro" id="IPR027417">
    <property type="entry name" value="P-loop_NTPase"/>
</dbReference>
<evidence type="ECO:0000313" key="2">
    <source>
        <dbReference type="Proteomes" id="UP000037460"/>
    </source>
</evidence>
<reference evidence="2" key="1">
    <citation type="journal article" date="2015" name="PLoS Genet.">
        <title>Genome Sequence and Transcriptome Analyses of Chrysochromulina tobin: Metabolic Tools for Enhanced Algal Fitness in the Prominent Order Prymnesiales (Haptophyceae).</title>
        <authorList>
            <person name="Hovde B.T."/>
            <person name="Deodato C.R."/>
            <person name="Hunsperger H.M."/>
            <person name="Ryken S.A."/>
            <person name="Yost W."/>
            <person name="Jha R.K."/>
            <person name="Patterson J."/>
            <person name="Monnat R.J. Jr."/>
            <person name="Barlow S.B."/>
            <person name="Starkenburg S.R."/>
            <person name="Cattolico R.A."/>
        </authorList>
    </citation>
    <scope>NUCLEOTIDE SEQUENCE</scope>
    <source>
        <strain evidence="2">CCMP291</strain>
    </source>
</reference>
<evidence type="ECO:0008006" key="3">
    <source>
        <dbReference type="Google" id="ProtNLM"/>
    </source>
</evidence>
<keyword evidence="2" id="KW-1185">Reference proteome</keyword>
<dbReference type="EMBL" id="JWZX01002543">
    <property type="protein sequence ID" value="KOO28600.1"/>
    <property type="molecule type" value="Genomic_DNA"/>
</dbReference>
<dbReference type="InterPro" id="IPR042197">
    <property type="entry name" value="Apaf_helical"/>
</dbReference>
<gene>
    <name evidence="1" type="ORF">Ctob_011517</name>
</gene>
<sequence>MFASTSSDGRKSVLVTAVPLPANHRCHLKELVAEAHELQAAFGEQQTQVLLNPTLDMFGKGLDGKAVWWFGGHGDMPLDGENVPAFCHADGTPEVVTLHALAETVRPHVVHGCLQLIVFTGCKTLALAKKLRELTGVPCAVGWQTLVEDRASRQWALGFATAIAAGNDPRSAFDAGCVAVTTVVEKTVPHVQRYELFVDPEDEELVHPITDDRTPPHLRGRLRKFETPAQRGRICAGTPVLLDDHAPVRADVPHEAPALDSARHVIVLKGEGGVGKSHMASMAVREDTVRRHFADGGILWVNARLEGADPVASVIAPDRGQLVPDRSQIAPGGRGALIIEVGPVDDATARQILERGASISGKEAKLPVEASAILEACAGLPLALALAAALCRGGDEGAWVALAAEWADTRRKLDEILPDEASTQFTQHTSLRAMIETSMRQLPREVADAYRGLALAPKRLPLDMALLGALLGAPDEETALRWRALLASHSLLHLTEDGMCTAHDLQLDYLKLTNPAKLQTTAARLATLLVAPSTLDRLRIQTSRALGPYCLGLMALWREVERVQGLPTAGPACLGAEAMKPLP</sequence>
<organism evidence="1 2">
    <name type="scientific">Chrysochromulina tobinii</name>
    <dbReference type="NCBI Taxonomy" id="1460289"/>
    <lineage>
        <taxon>Eukaryota</taxon>
        <taxon>Haptista</taxon>
        <taxon>Haptophyta</taxon>
        <taxon>Prymnesiophyceae</taxon>
        <taxon>Prymnesiales</taxon>
        <taxon>Chrysochromulinaceae</taxon>
        <taxon>Chrysochromulina</taxon>
    </lineage>
</organism>
<feature type="non-terminal residue" evidence="1">
    <location>
        <position position="583"/>
    </location>
</feature>
<dbReference type="Gene3D" id="3.40.50.300">
    <property type="entry name" value="P-loop containing nucleotide triphosphate hydrolases"/>
    <property type="match status" value="1"/>
</dbReference>
<dbReference type="Proteomes" id="UP000037460">
    <property type="component" value="Unassembled WGS sequence"/>
</dbReference>
<proteinExistence type="predicted"/>
<dbReference type="AlphaFoldDB" id="A0A0M0JQ33"/>
<dbReference type="Gene3D" id="1.10.8.430">
    <property type="entry name" value="Helical domain of apoptotic protease-activating factors"/>
    <property type="match status" value="1"/>
</dbReference>
<accession>A0A0M0JQ33</accession>
<comment type="caution">
    <text evidence="1">The sequence shown here is derived from an EMBL/GenBank/DDBJ whole genome shotgun (WGS) entry which is preliminary data.</text>
</comment>
<name>A0A0M0JQ33_9EUKA</name>